<dbReference type="InterPro" id="IPR050425">
    <property type="entry name" value="NAD(P)_dehydrat-like"/>
</dbReference>
<dbReference type="GO" id="GO:0016616">
    <property type="term" value="F:oxidoreductase activity, acting on the CH-OH group of donors, NAD or NADP as acceptor"/>
    <property type="evidence" value="ECO:0007669"/>
    <property type="project" value="TreeGrafter"/>
</dbReference>
<dbReference type="CDD" id="cd05227">
    <property type="entry name" value="AR_SDR_e"/>
    <property type="match status" value="1"/>
</dbReference>
<feature type="domain" description="NAD-dependent epimerase/dehydratase" evidence="3">
    <location>
        <begin position="6"/>
        <end position="246"/>
    </location>
</feature>
<feature type="region of interest" description="Disordered" evidence="2">
    <location>
        <begin position="333"/>
        <end position="393"/>
    </location>
</feature>
<protein>
    <submittedName>
        <fullName evidence="4">Reductase-related protein</fullName>
    </submittedName>
</protein>
<evidence type="ECO:0000256" key="1">
    <source>
        <dbReference type="ARBA" id="ARBA00023002"/>
    </source>
</evidence>
<dbReference type="Proteomes" id="UP000762676">
    <property type="component" value="Unassembled WGS sequence"/>
</dbReference>
<dbReference type="AlphaFoldDB" id="A0AAV4IJV6"/>
<organism evidence="4 5">
    <name type="scientific">Elysia marginata</name>
    <dbReference type="NCBI Taxonomy" id="1093978"/>
    <lineage>
        <taxon>Eukaryota</taxon>
        <taxon>Metazoa</taxon>
        <taxon>Spiralia</taxon>
        <taxon>Lophotrochozoa</taxon>
        <taxon>Mollusca</taxon>
        <taxon>Gastropoda</taxon>
        <taxon>Heterobranchia</taxon>
        <taxon>Euthyneura</taxon>
        <taxon>Panpulmonata</taxon>
        <taxon>Sacoglossa</taxon>
        <taxon>Placobranchoidea</taxon>
        <taxon>Plakobranchidae</taxon>
        <taxon>Elysia</taxon>
    </lineage>
</organism>
<feature type="compositionally biased region" description="Acidic residues" evidence="2">
    <location>
        <begin position="248"/>
        <end position="303"/>
    </location>
</feature>
<dbReference type="PANTHER" id="PTHR10366">
    <property type="entry name" value="NAD DEPENDENT EPIMERASE/DEHYDRATASE"/>
    <property type="match status" value="1"/>
</dbReference>
<gene>
    <name evidence="4" type="ORF">ElyMa_006642300</name>
</gene>
<dbReference type="InterPro" id="IPR001509">
    <property type="entry name" value="Epimerase_deHydtase"/>
</dbReference>
<evidence type="ECO:0000313" key="5">
    <source>
        <dbReference type="Proteomes" id="UP000762676"/>
    </source>
</evidence>
<feature type="region of interest" description="Disordered" evidence="2">
    <location>
        <begin position="239"/>
        <end position="304"/>
    </location>
</feature>
<evidence type="ECO:0000256" key="2">
    <source>
        <dbReference type="SAM" id="MobiDB-lite"/>
    </source>
</evidence>
<comment type="caution">
    <text evidence="4">The sequence shown here is derived from an EMBL/GenBank/DDBJ whole genome shotgun (WGS) entry which is preliminary data.</text>
</comment>
<evidence type="ECO:0000313" key="4">
    <source>
        <dbReference type="EMBL" id="GFS10275.1"/>
    </source>
</evidence>
<feature type="compositionally biased region" description="Acidic residues" evidence="2">
    <location>
        <begin position="343"/>
        <end position="381"/>
    </location>
</feature>
<dbReference type="Pfam" id="PF01370">
    <property type="entry name" value="Epimerase"/>
    <property type="match status" value="1"/>
</dbReference>
<keyword evidence="1" id="KW-0560">Oxidoreductase</keyword>
<dbReference type="InterPro" id="IPR036291">
    <property type="entry name" value="NAD(P)-bd_dom_sf"/>
</dbReference>
<name>A0AAV4IJV6_9GAST</name>
<sequence length="432" mass="47876">MSGELVLVSGASGYIASWICKKLQEQGFRVRGTVRSLNNAKKVEYLRNLCPDAKYPLELVEADLLNPEGWPAAVKDCKYVMHTASPFVFGKPKHPDDLIKPAVEGTLNVLRAASEAGTVERVVLTSSYAAVVESGRTEGAFTDEDWSIPENQNNIYMRSKTLAEKAAWDFVKDLPDGKKLELCTIMPSAVFGPPLSDNSSESIDTIAGMFEGKVPMIPKLTMNAVDVRDVSEAHVKCITIPDAAGHDDSDDSDDDDDDDDEEEEEEEEEDGDTADYDDIGDDDDDDDDNDDDDDDDNDDDDDSYDGHMIILQVNGLFWTVANVITQMLCRSWPKNSDLKNGDYDDAGGGDDDDDDEDDDDNYDVDGDDDYEGDDDGDDNDADNNNNQTHPRLRNLLGIEPIPLKKTLHDMVYTLIEVGRMKKTDQYRGPPQN</sequence>
<accession>A0AAV4IJV6</accession>
<dbReference type="Gene3D" id="3.40.50.720">
    <property type="entry name" value="NAD(P)-binding Rossmann-like Domain"/>
    <property type="match status" value="1"/>
</dbReference>
<dbReference type="SUPFAM" id="SSF51735">
    <property type="entry name" value="NAD(P)-binding Rossmann-fold domains"/>
    <property type="match status" value="1"/>
</dbReference>
<dbReference type="EMBL" id="BMAT01013326">
    <property type="protein sequence ID" value="GFS10275.1"/>
    <property type="molecule type" value="Genomic_DNA"/>
</dbReference>
<reference evidence="4 5" key="1">
    <citation type="journal article" date="2021" name="Elife">
        <title>Chloroplast acquisition without the gene transfer in kleptoplastic sea slugs, Plakobranchus ocellatus.</title>
        <authorList>
            <person name="Maeda T."/>
            <person name="Takahashi S."/>
            <person name="Yoshida T."/>
            <person name="Shimamura S."/>
            <person name="Takaki Y."/>
            <person name="Nagai Y."/>
            <person name="Toyoda A."/>
            <person name="Suzuki Y."/>
            <person name="Arimoto A."/>
            <person name="Ishii H."/>
            <person name="Satoh N."/>
            <person name="Nishiyama T."/>
            <person name="Hasebe M."/>
            <person name="Maruyama T."/>
            <person name="Minagawa J."/>
            <person name="Obokata J."/>
            <person name="Shigenobu S."/>
        </authorList>
    </citation>
    <scope>NUCLEOTIDE SEQUENCE [LARGE SCALE GENOMIC DNA]</scope>
</reference>
<dbReference type="FunFam" id="3.40.50.720:FF:000336">
    <property type="entry name" value="Aldehyde reductase"/>
    <property type="match status" value="1"/>
</dbReference>
<evidence type="ECO:0000259" key="3">
    <source>
        <dbReference type="Pfam" id="PF01370"/>
    </source>
</evidence>
<dbReference type="PANTHER" id="PTHR10366:SF848">
    <property type="entry name" value="REDUCTASE_CINNAMOYL-COA REDUCTASE, PUTATIVE-RELATED"/>
    <property type="match status" value="1"/>
</dbReference>
<keyword evidence="5" id="KW-1185">Reference proteome</keyword>
<proteinExistence type="predicted"/>